<protein>
    <submittedName>
        <fullName evidence="1">Uncharacterized protein</fullName>
    </submittedName>
</protein>
<reference evidence="1" key="1">
    <citation type="submission" date="2022-05" db="EMBL/GenBank/DDBJ databases">
        <title>Chromosome-level genome of Chaenocephalus aceratus.</title>
        <authorList>
            <person name="Park H."/>
        </authorList>
    </citation>
    <scope>NUCLEOTIDE SEQUENCE</scope>
    <source>
        <strain evidence="1">KU_202001</strain>
    </source>
</reference>
<dbReference type="Proteomes" id="UP001057452">
    <property type="component" value="Chromosome 3"/>
</dbReference>
<comment type="caution">
    <text evidence="1">The sequence shown here is derived from an EMBL/GenBank/DDBJ whole genome shotgun (WGS) entry which is preliminary data.</text>
</comment>
<gene>
    <name evidence="1" type="ORF">KUCAC02_001466</name>
</gene>
<accession>A0ACB9XSS7</accession>
<dbReference type="EMBL" id="CM043787">
    <property type="protein sequence ID" value="KAI4829801.1"/>
    <property type="molecule type" value="Genomic_DNA"/>
</dbReference>
<sequence>RESRALPQALCASELTSAKSRLRWDTWERKSPPGRLLIKVTVGGQAGRRLQSQCYRGDAEIKENSDSLLRAASFSTVLLASDHKAAVVTSPSSVSFRPLSDLQSDLCRYLKRCKHQ</sequence>
<feature type="non-terminal residue" evidence="1">
    <location>
        <position position="1"/>
    </location>
</feature>
<feature type="non-terminal residue" evidence="1">
    <location>
        <position position="116"/>
    </location>
</feature>
<keyword evidence="2" id="KW-1185">Reference proteome</keyword>
<evidence type="ECO:0000313" key="1">
    <source>
        <dbReference type="EMBL" id="KAI4829801.1"/>
    </source>
</evidence>
<evidence type="ECO:0000313" key="2">
    <source>
        <dbReference type="Proteomes" id="UP001057452"/>
    </source>
</evidence>
<name>A0ACB9XSS7_CHAAC</name>
<organism evidence="1 2">
    <name type="scientific">Chaenocephalus aceratus</name>
    <name type="common">Blackfin icefish</name>
    <name type="synonym">Chaenichthys aceratus</name>
    <dbReference type="NCBI Taxonomy" id="36190"/>
    <lineage>
        <taxon>Eukaryota</taxon>
        <taxon>Metazoa</taxon>
        <taxon>Chordata</taxon>
        <taxon>Craniata</taxon>
        <taxon>Vertebrata</taxon>
        <taxon>Euteleostomi</taxon>
        <taxon>Actinopterygii</taxon>
        <taxon>Neopterygii</taxon>
        <taxon>Teleostei</taxon>
        <taxon>Neoteleostei</taxon>
        <taxon>Acanthomorphata</taxon>
        <taxon>Eupercaria</taxon>
        <taxon>Perciformes</taxon>
        <taxon>Notothenioidei</taxon>
        <taxon>Channichthyidae</taxon>
        <taxon>Chaenocephalus</taxon>
    </lineage>
</organism>
<proteinExistence type="predicted"/>